<sequence length="547" mass="57055">MAQPALQLGWQHGSTQGMVPVVCVPCEGQGSSPPLPPPFIANFCDNSGCGIVWKEPDWPWSSIAGQWHSMEWAVNGPQGQLVLGLKAASRLNHPGAGATGGGGSLTCTLSVCAVWCLVGGLRGRPGRASGAGPVASIYDFVMPPREASGEVADMQLEAASAEPAVKPAMDSRPAGRIPPASLPEVPGTGAHDLAAMREELVGYSARPGTQFVSTPWRAALVLATAWPDADPQPHIDSWTQLKGFTDRSLEYLPKPLALQFGFDECGTDKVELPVVLAHPSGSTGADQGPGCLQLPYEATRRPRGRWSLKDRSPQSMRIPTWVRNCGLVLTGRCKAQCAEPGQAVERLLVLEVRPLSEAAASAGQATPGPSQPAAVPAPAAGETDEGSATSKILIAGRLPCLAQPAPDQGPEEMEVAPAALPESSAPDGEPVPDPIDQTHGLSRLAHTAQLTWCHECRGHGTAAGSIPHHTTSHQGSSCTWPCWLQGLGSKWDAGSTRTSTSCSPSPRPGRLQWSGCGRSGPRACLSLWMVELSAGLMTGPCGPVSPV</sequence>
<evidence type="ECO:0000256" key="1">
    <source>
        <dbReference type="SAM" id="MobiDB-lite"/>
    </source>
</evidence>
<accession>A0A699Z4I8</accession>
<feature type="compositionally biased region" description="Low complexity" evidence="1">
    <location>
        <begin position="367"/>
        <end position="380"/>
    </location>
</feature>
<organism evidence="2 3">
    <name type="scientific">Haematococcus lacustris</name>
    <name type="common">Green alga</name>
    <name type="synonym">Haematococcus pluvialis</name>
    <dbReference type="NCBI Taxonomy" id="44745"/>
    <lineage>
        <taxon>Eukaryota</taxon>
        <taxon>Viridiplantae</taxon>
        <taxon>Chlorophyta</taxon>
        <taxon>core chlorophytes</taxon>
        <taxon>Chlorophyceae</taxon>
        <taxon>CS clade</taxon>
        <taxon>Chlamydomonadales</taxon>
        <taxon>Haematococcaceae</taxon>
        <taxon>Haematococcus</taxon>
    </lineage>
</organism>
<dbReference type="AlphaFoldDB" id="A0A699Z4I8"/>
<comment type="caution">
    <text evidence="2">The sequence shown here is derived from an EMBL/GenBank/DDBJ whole genome shotgun (WGS) entry which is preliminary data.</text>
</comment>
<proteinExistence type="predicted"/>
<feature type="region of interest" description="Disordered" evidence="1">
    <location>
        <begin position="360"/>
        <end position="387"/>
    </location>
</feature>
<dbReference type="Proteomes" id="UP000485058">
    <property type="component" value="Unassembled WGS sequence"/>
</dbReference>
<protein>
    <submittedName>
        <fullName evidence="2">Uncharacterized protein</fullName>
    </submittedName>
</protein>
<evidence type="ECO:0000313" key="2">
    <source>
        <dbReference type="EMBL" id="GFH17001.1"/>
    </source>
</evidence>
<keyword evidence="3" id="KW-1185">Reference proteome</keyword>
<dbReference type="EMBL" id="BLLF01001082">
    <property type="protein sequence ID" value="GFH17001.1"/>
    <property type="molecule type" value="Genomic_DNA"/>
</dbReference>
<name>A0A699Z4I8_HAELA</name>
<gene>
    <name evidence="2" type="ORF">HaLaN_13532</name>
</gene>
<reference evidence="2 3" key="1">
    <citation type="submission" date="2020-02" db="EMBL/GenBank/DDBJ databases">
        <title>Draft genome sequence of Haematococcus lacustris strain NIES-144.</title>
        <authorList>
            <person name="Morimoto D."/>
            <person name="Nakagawa S."/>
            <person name="Yoshida T."/>
            <person name="Sawayama S."/>
        </authorList>
    </citation>
    <scope>NUCLEOTIDE SEQUENCE [LARGE SCALE GENOMIC DNA]</scope>
    <source>
        <strain evidence="2 3">NIES-144</strain>
    </source>
</reference>
<evidence type="ECO:0000313" key="3">
    <source>
        <dbReference type="Proteomes" id="UP000485058"/>
    </source>
</evidence>